<organism evidence="2 3">
    <name type="scientific">Methylorubrum populi</name>
    <dbReference type="NCBI Taxonomy" id="223967"/>
    <lineage>
        <taxon>Bacteria</taxon>
        <taxon>Pseudomonadati</taxon>
        <taxon>Pseudomonadota</taxon>
        <taxon>Alphaproteobacteria</taxon>
        <taxon>Hyphomicrobiales</taxon>
        <taxon>Methylobacteriaceae</taxon>
        <taxon>Methylorubrum</taxon>
    </lineage>
</organism>
<dbReference type="Proteomes" id="UP000469949">
    <property type="component" value="Unassembled WGS sequence"/>
</dbReference>
<dbReference type="EMBL" id="WEKV01000008">
    <property type="protein sequence ID" value="KAB7786288.1"/>
    <property type="molecule type" value="Genomic_DNA"/>
</dbReference>
<accession>A0A833J7R9</accession>
<feature type="chain" id="PRO_5032552558" evidence="1">
    <location>
        <begin position="26"/>
        <end position="164"/>
    </location>
</feature>
<dbReference type="AlphaFoldDB" id="A0A833J7R9"/>
<proteinExistence type="predicted"/>
<dbReference type="Pfam" id="PF19453">
    <property type="entry name" value="DUF5991"/>
    <property type="match status" value="1"/>
</dbReference>
<reference evidence="2 3" key="1">
    <citation type="submission" date="2019-10" db="EMBL/GenBank/DDBJ databases">
        <title>Draft Genome Sequence of the Caffeine Degrading Methylotroph Methylorubrum populi PINKEL.</title>
        <authorList>
            <person name="Dawson S.C."/>
            <person name="Zhang X."/>
            <person name="Wright M.E."/>
            <person name="Sharma G."/>
            <person name="Langner J.T."/>
            <person name="Ditty J.L."/>
            <person name="Subuyuj G.A."/>
        </authorList>
    </citation>
    <scope>NUCLEOTIDE SEQUENCE [LARGE SCALE GENOMIC DNA]</scope>
    <source>
        <strain evidence="2 3">Pinkel</strain>
    </source>
</reference>
<keyword evidence="1" id="KW-0732">Signal</keyword>
<evidence type="ECO:0000313" key="2">
    <source>
        <dbReference type="EMBL" id="KAB7786288.1"/>
    </source>
</evidence>
<protein>
    <submittedName>
        <fullName evidence="2">Uncharacterized protein</fullName>
    </submittedName>
</protein>
<dbReference type="RefSeq" id="WP_152276624.1">
    <property type="nucleotide sequence ID" value="NZ_WEKV01000008.1"/>
</dbReference>
<name>A0A833J7R9_9HYPH</name>
<feature type="signal peptide" evidence="1">
    <location>
        <begin position="1"/>
        <end position="25"/>
    </location>
</feature>
<dbReference type="InterPro" id="IPR046033">
    <property type="entry name" value="DUF5991"/>
</dbReference>
<evidence type="ECO:0000256" key="1">
    <source>
        <dbReference type="SAM" id="SignalP"/>
    </source>
</evidence>
<sequence>MRMTTTPKRFAALALLAGLSAPALAQEAAQRSAQEGAPKDWQGRYRYAHSAGRTAGGTGIVVTYDLVLRPPDVRDGCVLTLRGFQADETVRCRTRREGPGLAVVFERYGDGKTVNKYGVAVYKPDQPLFSLAKGAGGPLVTRWQGLKPDGADVAESGAYFARVK</sequence>
<comment type="caution">
    <text evidence="2">The sequence shown here is derived from an EMBL/GenBank/DDBJ whole genome shotgun (WGS) entry which is preliminary data.</text>
</comment>
<evidence type="ECO:0000313" key="3">
    <source>
        <dbReference type="Proteomes" id="UP000469949"/>
    </source>
</evidence>
<gene>
    <name evidence="2" type="ORF">F8B43_1689</name>
</gene>